<keyword evidence="3" id="KW-1185">Reference proteome</keyword>
<organism evidence="2 3">
    <name type="scientific">Petrolisthes cinctipes</name>
    <name type="common">Flat porcelain crab</name>
    <dbReference type="NCBI Taxonomy" id="88211"/>
    <lineage>
        <taxon>Eukaryota</taxon>
        <taxon>Metazoa</taxon>
        <taxon>Ecdysozoa</taxon>
        <taxon>Arthropoda</taxon>
        <taxon>Crustacea</taxon>
        <taxon>Multicrustacea</taxon>
        <taxon>Malacostraca</taxon>
        <taxon>Eumalacostraca</taxon>
        <taxon>Eucarida</taxon>
        <taxon>Decapoda</taxon>
        <taxon>Pleocyemata</taxon>
        <taxon>Anomura</taxon>
        <taxon>Galatheoidea</taxon>
        <taxon>Porcellanidae</taxon>
        <taxon>Petrolisthes</taxon>
    </lineage>
</organism>
<dbReference type="AlphaFoldDB" id="A0AAE1F2C9"/>
<proteinExistence type="predicted"/>
<feature type="compositionally biased region" description="Basic and acidic residues" evidence="1">
    <location>
        <begin position="10"/>
        <end position="39"/>
    </location>
</feature>
<dbReference type="EMBL" id="JAWQEG010003492">
    <property type="protein sequence ID" value="KAK3865992.1"/>
    <property type="molecule type" value="Genomic_DNA"/>
</dbReference>
<evidence type="ECO:0000256" key="1">
    <source>
        <dbReference type="SAM" id="MobiDB-lite"/>
    </source>
</evidence>
<name>A0AAE1F2C9_PETCI</name>
<feature type="region of interest" description="Disordered" evidence="1">
    <location>
        <begin position="1"/>
        <end position="69"/>
    </location>
</feature>
<sequence length="69" mass="7390">MFWLSQWEGGTRRDVAEEGKGEAQERGEVEEESGRDRTKGPVTDLLDSAGASTGQGSSEAAEDSQRCGN</sequence>
<comment type="caution">
    <text evidence="2">The sequence shown here is derived from an EMBL/GenBank/DDBJ whole genome shotgun (WGS) entry which is preliminary data.</text>
</comment>
<evidence type="ECO:0000313" key="2">
    <source>
        <dbReference type="EMBL" id="KAK3865992.1"/>
    </source>
</evidence>
<protein>
    <submittedName>
        <fullName evidence="2">Uncharacterized protein</fullName>
    </submittedName>
</protein>
<dbReference type="Proteomes" id="UP001286313">
    <property type="component" value="Unassembled WGS sequence"/>
</dbReference>
<evidence type="ECO:0000313" key="3">
    <source>
        <dbReference type="Proteomes" id="UP001286313"/>
    </source>
</evidence>
<accession>A0AAE1F2C9</accession>
<reference evidence="2" key="1">
    <citation type="submission" date="2023-10" db="EMBL/GenBank/DDBJ databases">
        <title>Genome assemblies of two species of porcelain crab, Petrolisthes cinctipes and Petrolisthes manimaculis (Anomura: Porcellanidae).</title>
        <authorList>
            <person name="Angst P."/>
        </authorList>
    </citation>
    <scope>NUCLEOTIDE SEQUENCE</scope>
    <source>
        <strain evidence="2">PB745_01</strain>
        <tissue evidence="2">Gill</tissue>
    </source>
</reference>
<gene>
    <name evidence="2" type="ORF">Pcinc_028444</name>
</gene>